<evidence type="ECO:0000313" key="2">
    <source>
        <dbReference type="Proteomes" id="UP000535589"/>
    </source>
</evidence>
<name>A0A7X8TNQ0_9VIBR</name>
<proteinExistence type="predicted"/>
<reference evidence="1 2" key="1">
    <citation type="submission" date="2020-04" db="EMBL/GenBank/DDBJ databases">
        <title>Vibrio sp. SM6, a novel species isolated from seawater.</title>
        <authorList>
            <person name="Wang X."/>
        </authorList>
    </citation>
    <scope>NUCLEOTIDE SEQUENCE [LARGE SCALE GENOMIC DNA]</scope>
    <source>
        <strain evidence="1 2">SM6</strain>
    </source>
</reference>
<dbReference type="Pfam" id="PF04134">
    <property type="entry name" value="DCC1-like"/>
    <property type="match status" value="1"/>
</dbReference>
<dbReference type="RefSeq" id="WP_168835001.1">
    <property type="nucleotide sequence ID" value="NZ_JABAIK010000002.1"/>
</dbReference>
<dbReference type="PANTHER" id="PTHR34290:SF2">
    <property type="entry name" value="OS04G0668800 PROTEIN"/>
    <property type="match status" value="1"/>
</dbReference>
<evidence type="ECO:0000313" key="1">
    <source>
        <dbReference type="EMBL" id="NLS11910.1"/>
    </source>
</evidence>
<organism evidence="1 2">
    <name type="scientific">Vibrio agarilyticus</name>
    <dbReference type="NCBI Taxonomy" id="2726741"/>
    <lineage>
        <taxon>Bacteria</taxon>
        <taxon>Pseudomonadati</taxon>
        <taxon>Pseudomonadota</taxon>
        <taxon>Gammaproteobacteria</taxon>
        <taxon>Vibrionales</taxon>
        <taxon>Vibrionaceae</taxon>
        <taxon>Vibrio</taxon>
    </lineage>
</organism>
<gene>
    <name evidence="1" type="ORF">HGP28_03270</name>
</gene>
<dbReference type="PANTHER" id="PTHR34290">
    <property type="entry name" value="SI:CH73-390P7.2"/>
    <property type="match status" value="1"/>
</dbReference>
<dbReference type="InterPro" id="IPR007263">
    <property type="entry name" value="DCC1-like"/>
</dbReference>
<dbReference type="EMBL" id="JABAIK010000002">
    <property type="protein sequence ID" value="NLS11910.1"/>
    <property type="molecule type" value="Genomic_DNA"/>
</dbReference>
<accession>A0A7X8TNQ0</accession>
<dbReference type="AlphaFoldDB" id="A0A7X8TNQ0"/>
<keyword evidence="2" id="KW-1185">Reference proteome</keyword>
<dbReference type="Proteomes" id="UP000535589">
    <property type="component" value="Unassembled WGS sequence"/>
</dbReference>
<sequence length="141" mass="16452">MQKNRPIPFTLFYDDTCPLCVKKMSALKKRDTQQRLQLIPLGSEQAKANPALDCRRAKETLHGLTPDHQWLLGLDALHQAWSLVGVPWLYGPLRWHWVRPLAERAYAYFARHRYRISKLLTGLARCFPCESQKDAKSKPRR</sequence>
<protein>
    <submittedName>
        <fullName evidence="1">DUF393 domain-containing protein</fullName>
    </submittedName>
</protein>
<dbReference type="GO" id="GO:0015035">
    <property type="term" value="F:protein-disulfide reductase activity"/>
    <property type="evidence" value="ECO:0007669"/>
    <property type="project" value="InterPro"/>
</dbReference>
<comment type="caution">
    <text evidence="1">The sequence shown here is derived from an EMBL/GenBank/DDBJ whole genome shotgun (WGS) entry which is preliminary data.</text>
</comment>
<dbReference type="InterPro" id="IPR044691">
    <property type="entry name" value="DCC1_Trx"/>
</dbReference>